<dbReference type="SUPFAM" id="SSF81923">
    <property type="entry name" value="Double Clp-N motif"/>
    <property type="match status" value="1"/>
</dbReference>
<evidence type="ECO:0000256" key="11">
    <source>
        <dbReference type="PROSITE-ProRule" id="PRU01251"/>
    </source>
</evidence>
<dbReference type="FunFam" id="3.40.50.300:FF:000120">
    <property type="entry name" value="ATP-dependent chaperone ClpB"/>
    <property type="match status" value="1"/>
</dbReference>
<dbReference type="SUPFAM" id="SSF52540">
    <property type="entry name" value="P-loop containing nucleoside triphosphate hydrolases"/>
    <property type="match status" value="2"/>
</dbReference>
<dbReference type="InterPro" id="IPR036628">
    <property type="entry name" value="Clp_N_dom_sf"/>
</dbReference>
<dbReference type="InterPro" id="IPR050130">
    <property type="entry name" value="ClpA_ClpB"/>
</dbReference>
<keyword evidence="16" id="KW-1185">Reference proteome</keyword>
<evidence type="ECO:0000256" key="1">
    <source>
        <dbReference type="ARBA" id="ARBA00004496"/>
    </source>
</evidence>
<sequence>MNFDKFTDNSKSIIQQAQAFALSKNHQQFKPEHIAYILIDKEDEICRRLVSLCDVDPSQIVKKIVEYLYKLPTITGSNQLYLSNENAKILVLAEQIAKKRGDSFVSTESILQAMTEIKDTEIYKILSKEGIDSLKISSAIDQMKKGRVADTANAENTFESLKKYTKDITQYAAEGKIDPVIGRDEEIRRAIQVLSRRTKNNPVLIGEPGVGKTAIIEGLAQRIYTNDIPESLKNLKLLSLDLGALIAGAKYRGEFEERLKSVLNEISRSSGQIILFIDELHTLVGAGASEGAMDASNLLKPALARGELHCIGATTLAEYKKYIEKDAALARRFQPVFIPEPTIEDCISMLRGLKEKYEVHHGVRITDNAIIAAANLSSRYITDRFLPDKAIDLIDEAASRLKMQVDSKPEEIDELDRKIMQLKIEKVALEKENDKASKEQLKIIQNELKKLESTHMDLMSKWQSEKLKINDIQSLKEKLDTAKMDLDVAQRQGDFNKAGELRYSVIPKIEEDLKKFEKERENTMLKESVSENDIASIVSKWTGIPVDKMLTSEKDKLLKMEDYLKKFVVGQDHALEVVSKAVRRSRAGISDKEKPIGSFLFLGPTGVGKTELTKALAIFLFNDKKVILRIDMSEYMEKHSVARLIGSPPGYVGYEEGGKLTETVRRRPYQVILFDEIEKAHPDVFNILLQVLDEGRLTDGQGRTVDFKNTLIILTSNIGSDLISSLPGDKNVNEIRDEIMVNVRKSFKPEFINRLDEILLFNKLKKENMVDIIDIQLKKLSEMLIDKKISIQITSKLKEWLVNQGFDPIYGARPLKRVIQNNIQNLIAEKLISGEIVPKDKLTLDLQSNKVVYVKNSN</sequence>
<evidence type="ECO:0000256" key="6">
    <source>
        <dbReference type="ARBA" id="ARBA00022840"/>
    </source>
</evidence>
<dbReference type="PRINTS" id="PR00300">
    <property type="entry name" value="CLPPROTEASEA"/>
</dbReference>
<comment type="subcellular location">
    <subcellularLocation>
        <location evidence="1 13">Cytoplasm</location>
    </subcellularLocation>
</comment>
<dbReference type="AlphaFoldDB" id="A0A429XKV3"/>
<dbReference type="SMART" id="SM01086">
    <property type="entry name" value="ClpB_D2-small"/>
    <property type="match status" value="1"/>
</dbReference>
<dbReference type="GO" id="GO:0042026">
    <property type="term" value="P:protein refolding"/>
    <property type="evidence" value="ECO:0007669"/>
    <property type="project" value="UniProtKB-UniRule"/>
</dbReference>
<name>A0A429XKV3_9RICK</name>
<evidence type="ECO:0000256" key="5">
    <source>
        <dbReference type="ARBA" id="ARBA00022741"/>
    </source>
</evidence>
<evidence type="ECO:0000256" key="12">
    <source>
        <dbReference type="RuleBase" id="RU004432"/>
    </source>
</evidence>
<dbReference type="CDD" id="cd00009">
    <property type="entry name" value="AAA"/>
    <property type="match status" value="1"/>
</dbReference>
<dbReference type="PANTHER" id="PTHR11638:SF18">
    <property type="entry name" value="HEAT SHOCK PROTEIN 104"/>
    <property type="match status" value="1"/>
</dbReference>
<dbReference type="Pfam" id="PF07724">
    <property type="entry name" value="AAA_2"/>
    <property type="match status" value="1"/>
</dbReference>
<dbReference type="SMART" id="SM00382">
    <property type="entry name" value="AAA"/>
    <property type="match status" value="2"/>
</dbReference>
<keyword evidence="4 11" id="KW-0677">Repeat</keyword>
<evidence type="ECO:0000256" key="8">
    <source>
        <dbReference type="ARBA" id="ARBA00023186"/>
    </source>
</evidence>
<evidence type="ECO:0000256" key="9">
    <source>
        <dbReference type="ARBA" id="ARBA00025613"/>
    </source>
</evidence>
<feature type="domain" description="Clp R" evidence="14">
    <location>
        <begin position="3"/>
        <end position="146"/>
    </location>
</feature>
<gene>
    <name evidence="13 15" type="primary">clpB</name>
    <name evidence="15" type="ORF">EIC27_03495</name>
</gene>
<dbReference type="GO" id="GO:0016887">
    <property type="term" value="F:ATP hydrolysis activity"/>
    <property type="evidence" value="ECO:0007669"/>
    <property type="project" value="InterPro"/>
</dbReference>
<evidence type="ECO:0000313" key="15">
    <source>
        <dbReference type="EMBL" id="RST66764.1"/>
    </source>
</evidence>
<dbReference type="PANTHER" id="PTHR11638">
    <property type="entry name" value="ATP-DEPENDENT CLP PROTEASE"/>
    <property type="match status" value="1"/>
</dbReference>
<dbReference type="FunFam" id="1.10.8.60:FF:000017">
    <property type="entry name" value="ATP-dependent chaperone ClpB"/>
    <property type="match status" value="1"/>
</dbReference>
<reference evidence="16" key="1">
    <citation type="submission" date="2018-11" db="EMBL/GenBank/DDBJ databases">
        <title>Phylogenetic, genomic, and biogeographic characterization of a novel and ubiquitous marine invertebrate-associated Rickettsiales parasite, Candidatus Marinoinvertebrata rohwerii, gen. nov., sp. nov.</title>
        <authorList>
            <person name="Klinges J.G."/>
            <person name="Rosales S.M."/>
            <person name="Mcminds R."/>
            <person name="Shaver E.C."/>
            <person name="Shantz A."/>
            <person name="Peters E.C."/>
            <person name="Burkepile D.E."/>
            <person name="Silliman B.R."/>
            <person name="Vega Thurber R.L."/>
        </authorList>
    </citation>
    <scope>NUCLEOTIDE SEQUENCE [LARGE SCALE GENOMIC DNA]</scope>
    <source>
        <strain evidence="16">a_cerv_44</strain>
    </source>
</reference>
<keyword evidence="8 12" id="KW-0143">Chaperone</keyword>
<dbReference type="FunFam" id="3.40.50.300:FF:000010">
    <property type="entry name" value="Chaperone clpB 1, putative"/>
    <property type="match status" value="1"/>
</dbReference>
<comment type="function">
    <text evidence="9">Part of a stress-induced multi-chaperone system, it is involved in the recovery of the cell from heat-induced damage, in cooperation with DnaK, DnaJ and GrpE. Acts before DnaK, in the processing of protein aggregates. Protein binding stimulates the ATPase activity; ATP hydrolysis unfolds the denatured protein aggregates, which probably helps expose new hydrophobic binding sites on the surface of ClpB-bound aggregates, contributing to the solubilization and refolding of denatured protein aggregates by DnaK.</text>
</comment>
<dbReference type="Gene3D" id="1.10.1780.10">
    <property type="entry name" value="Clp, N-terminal domain"/>
    <property type="match status" value="1"/>
</dbReference>
<dbReference type="Proteomes" id="UP000279470">
    <property type="component" value="Unassembled WGS sequence"/>
</dbReference>
<evidence type="ECO:0000259" key="14">
    <source>
        <dbReference type="PROSITE" id="PS51903"/>
    </source>
</evidence>
<protein>
    <recommendedName>
        <fullName evidence="3 13">Chaperone protein ClpB</fullName>
    </recommendedName>
</protein>
<dbReference type="GO" id="GO:0034605">
    <property type="term" value="P:cellular response to heat"/>
    <property type="evidence" value="ECO:0007669"/>
    <property type="project" value="TreeGrafter"/>
</dbReference>
<keyword evidence="13" id="KW-0963">Cytoplasm</keyword>
<evidence type="ECO:0000313" key="16">
    <source>
        <dbReference type="Proteomes" id="UP000279470"/>
    </source>
</evidence>
<dbReference type="OrthoDB" id="9803641at2"/>
<comment type="subunit">
    <text evidence="13">Homohexamer; The oligomerization is ATP-dependent.</text>
</comment>
<proteinExistence type="inferred from homology"/>
<comment type="subunit">
    <text evidence="10">Homohexamer. The oligomerization is ATP-dependent.</text>
</comment>
<dbReference type="RefSeq" id="WP_126044757.1">
    <property type="nucleotide sequence ID" value="NZ_RXFM01000040.1"/>
</dbReference>
<dbReference type="InterPro" id="IPR017730">
    <property type="entry name" value="Chaperonin_ClpB"/>
</dbReference>
<evidence type="ECO:0000256" key="2">
    <source>
        <dbReference type="ARBA" id="ARBA00008675"/>
    </source>
</evidence>
<evidence type="ECO:0000256" key="4">
    <source>
        <dbReference type="ARBA" id="ARBA00022737"/>
    </source>
</evidence>
<dbReference type="PROSITE" id="PS00870">
    <property type="entry name" value="CLPAB_1"/>
    <property type="match status" value="1"/>
</dbReference>
<dbReference type="InterPro" id="IPR041546">
    <property type="entry name" value="ClpA/ClpB_AAA_lid"/>
</dbReference>
<dbReference type="CDD" id="cd19499">
    <property type="entry name" value="RecA-like_ClpB_Hsp104-like"/>
    <property type="match status" value="1"/>
</dbReference>
<keyword evidence="5 12" id="KW-0547">Nucleotide-binding</keyword>
<dbReference type="Gene3D" id="3.40.50.300">
    <property type="entry name" value="P-loop containing nucleotide triphosphate hydrolases"/>
    <property type="match status" value="3"/>
</dbReference>
<dbReference type="GO" id="GO:0005737">
    <property type="term" value="C:cytoplasm"/>
    <property type="evidence" value="ECO:0007669"/>
    <property type="project" value="UniProtKB-SubCell"/>
</dbReference>
<evidence type="ECO:0000256" key="3">
    <source>
        <dbReference type="ARBA" id="ARBA00017574"/>
    </source>
</evidence>
<dbReference type="Pfam" id="PF10431">
    <property type="entry name" value="ClpB_D2-small"/>
    <property type="match status" value="1"/>
</dbReference>
<dbReference type="PROSITE" id="PS00871">
    <property type="entry name" value="CLPAB_2"/>
    <property type="match status" value="1"/>
</dbReference>
<dbReference type="InterPro" id="IPR027417">
    <property type="entry name" value="P-loop_NTPase"/>
</dbReference>
<evidence type="ECO:0000256" key="10">
    <source>
        <dbReference type="ARBA" id="ARBA00026057"/>
    </source>
</evidence>
<dbReference type="InterPro" id="IPR018368">
    <property type="entry name" value="ClpA/B_CS1"/>
</dbReference>
<dbReference type="EMBL" id="RXFM01000040">
    <property type="protein sequence ID" value="RST66764.1"/>
    <property type="molecule type" value="Genomic_DNA"/>
</dbReference>
<dbReference type="InterPro" id="IPR003959">
    <property type="entry name" value="ATPase_AAA_core"/>
</dbReference>
<dbReference type="Pfam" id="PF17871">
    <property type="entry name" value="AAA_lid_9"/>
    <property type="match status" value="1"/>
</dbReference>
<dbReference type="FunFam" id="3.40.50.300:FF:000025">
    <property type="entry name" value="ATP-dependent Clp protease subunit"/>
    <property type="match status" value="1"/>
</dbReference>
<evidence type="ECO:0000256" key="7">
    <source>
        <dbReference type="ARBA" id="ARBA00023054"/>
    </source>
</evidence>
<organism evidence="15 16">
    <name type="scientific">Candidatus Aquarickettsia rohweri</name>
    <dbReference type="NCBI Taxonomy" id="2602574"/>
    <lineage>
        <taxon>Bacteria</taxon>
        <taxon>Pseudomonadati</taxon>
        <taxon>Pseudomonadota</taxon>
        <taxon>Alphaproteobacteria</taxon>
        <taxon>Rickettsiales</taxon>
        <taxon>Candidatus Midichloriaceae</taxon>
        <taxon>Candidatus Aquarickettsia</taxon>
    </lineage>
</organism>
<dbReference type="InterPro" id="IPR019489">
    <property type="entry name" value="Clp_ATPase_C"/>
</dbReference>
<keyword evidence="13" id="KW-0346">Stress response</keyword>
<dbReference type="InterPro" id="IPR028299">
    <property type="entry name" value="ClpA/B_CS2"/>
</dbReference>
<feature type="coiled-coil region" evidence="13">
    <location>
        <begin position="412"/>
        <end position="526"/>
    </location>
</feature>
<dbReference type="Gene3D" id="1.10.8.60">
    <property type="match status" value="1"/>
</dbReference>
<dbReference type="InterPro" id="IPR004176">
    <property type="entry name" value="Clp_R_N"/>
</dbReference>
<dbReference type="InterPro" id="IPR001270">
    <property type="entry name" value="ClpA/B"/>
</dbReference>
<dbReference type="GO" id="GO:0005524">
    <property type="term" value="F:ATP binding"/>
    <property type="evidence" value="ECO:0007669"/>
    <property type="project" value="UniProtKB-UniRule"/>
</dbReference>
<comment type="caution">
    <text evidence="15">The sequence shown here is derived from an EMBL/GenBank/DDBJ whole genome shotgun (WGS) entry which is preliminary data.</text>
</comment>
<dbReference type="PROSITE" id="PS51903">
    <property type="entry name" value="CLP_R"/>
    <property type="match status" value="1"/>
</dbReference>
<dbReference type="Pfam" id="PF02861">
    <property type="entry name" value="Clp_N"/>
    <property type="match status" value="1"/>
</dbReference>
<dbReference type="InterPro" id="IPR003593">
    <property type="entry name" value="AAA+_ATPase"/>
</dbReference>
<evidence type="ECO:0000256" key="13">
    <source>
        <dbReference type="RuleBase" id="RU362034"/>
    </source>
</evidence>
<accession>A0A429XKV3</accession>
<keyword evidence="7 13" id="KW-0175">Coiled coil</keyword>
<dbReference type="Pfam" id="PF00004">
    <property type="entry name" value="AAA"/>
    <property type="match status" value="1"/>
</dbReference>
<comment type="similarity">
    <text evidence="2 12">Belongs to the ClpA/ClpB family.</text>
</comment>
<keyword evidence="6 12" id="KW-0067">ATP-binding</keyword>
<dbReference type="NCBIfam" id="TIGR03346">
    <property type="entry name" value="chaperone_ClpB"/>
    <property type="match status" value="1"/>
</dbReference>